<protein>
    <submittedName>
        <fullName evidence="1">MHC class II antigen presentation inhibitor</fullName>
    </submittedName>
</protein>
<accession>A0A220T6K1</accession>
<reference evidence="1 2" key="1">
    <citation type="journal article" date="2017" name="Virus Genes">
        <title>Characterization of Eptesipoxvirus, a novel poxvirus from a microchiropteran bat.</title>
        <authorList>
            <person name="Tu S.L."/>
            <person name="Nakazawa Y."/>
            <person name="Gao J."/>
            <person name="Wilkins K."/>
            <person name="Gallardo-Romero N."/>
            <person name="Li Y."/>
            <person name="Emerson G.L."/>
            <person name="Carroll D.S."/>
            <person name="Upton C."/>
        </authorList>
    </citation>
    <scope>NUCLEOTIDE SEQUENCE [LARGE SCALE GENOMIC DNA]</scope>
    <source>
        <strain evidence="1 2">Washington</strain>
    </source>
</reference>
<dbReference type="Proteomes" id="UP000217428">
    <property type="component" value="Segment"/>
</dbReference>
<dbReference type="InterPro" id="IPR009247">
    <property type="entry name" value="Chordopox_A35R"/>
</dbReference>
<name>A0A220T6K1_9POXV</name>
<dbReference type="EMBL" id="KY747497">
    <property type="protein sequence ID" value="ASK51333.1"/>
    <property type="molecule type" value="Genomic_DNA"/>
</dbReference>
<gene>
    <name evidence="1" type="ORF">EPTV-WA-132</name>
</gene>
<evidence type="ECO:0000313" key="2">
    <source>
        <dbReference type="Proteomes" id="UP000217428"/>
    </source>
</evidence>
<dbReference type="OrthoDB" id="10758at10239"/>
<proteinExistence type="predicted"/>
<sequence length="172" mass="19811">MSAKYLYTPLGAICYNTDEEYSFICSNIGITSVSSIGPYKLATFDIKHIDISNINVDYLENFYLSFNGILVHCSKINRVTNPITNIYHAFVANKNLIIVCDFKPITFIKDGIKFYVENNKNILTCSVLEIYNYKNNYEFILNPSKEFLKEIYLSCHICFSDNNGWIIADCKK</sequence>
<dbReference type="Pfam" id="PF05989">
    <property type="entry name" value="Chordopox_A35R"/>
    <property type="match status" value="1"/>
</dbReference>
<evidence type="ECO:0000313" key="1">
    <source>
        <dbReference type="EMBL" id="ASK51333.1"/>
    </source>
</evidence>
<keyword evidence="2" id="KW-1185">Reference proteome</keyword>
<organism evidence="1 2">
    <name type="scientific">Eptesipox virus</name>
    <dbReference type="NCBI Taxonomy" id="1329402"/>
    <lineage>
        <taxon>Viruses</taxon>
        <taxon>Varidnaviria</taxon>
        <taxon>Bamfordvirae</taxon>
        <taxon>Nucleocytoviricota</taxon>
        <taxon>Pokkesviricetes</taxon>
        <taxon>Chitovirales</taxon>
        <taxon>Poxviridae</taxon>
        <taxon>Chordopoxvirinae</taxon>
        <taxon>Vespertilionpoxvirus</taxon>
        <taxon>Vespertilionpoxvirus eptesipox</taxon>
    </lineage>
</organism>